<dbReference type="EMBL" id="NESQ01000701">
    <property type="protein sequence ID" value="PUU72163.1"/>
    <property type="molecule type" value="Genomic_DNA"/>
</dbReference>
<dbReference type="AlphaFoldDB" id="A0A2T6Z9K3"/>
<evidence type="ECO:0000313" key="3">
    <source>
        <dbReference type="Proteomes" id="UP000244722"/>
    </source>
</evidence>
<gene>
    <name evidence="2" type="ORF">B9Z19DRAFT_1138931</name>
</gene>
<name>A0A2T6Z9K3_TUBBO</name>
<feature type="compositionally biased region" description="Basic residues" evidence="1">
    <location>
        <begin position="1"/>
        <end position="12"/>
    </location>
</feature>
<sequence>MPAKNGSKRNSHLVHPAGSDLSRPVRPRRGEDDKGRDCLVLDGVDGRRRPSTTDAQNCGARAACQGWQSDRRRTAVGRPWRRPVQDEDDTVRLPSTAVRLDD</sequence>
<evidence type="ECO:0000313" key="2">
    <source>
        <dbReference type="EMBL" id="PUU72163.1"/>
    </source>
</evidence>
<accession>A0A2T6Z9K3</accession>
<proteinExistence type="predicted"/>
<dbReference type="Proteomes" id="UP000244722">
    <property type="component" value="Unassembled WGS sequence"/>
</dbReference>
<feature type="compositionally biased region" description="Basic and acidic residues" evidence="1">
    <location>
        <begin position="28"/>
        <end position="48"/>
    </location>
</feature>
<keyword evidence="3" id="KW-1185">Reference proteome</keyword>
<organism evidence="2 3">
    <name type="scientific">Tuber borchii</name>
    <name type="common">White truffle</name>
    <dbReference type="NCBI Taxonomy" id="42251"/>
    <lineage>
        <taxon>Eukaryota</taxon>
        <taxon>Fungi</taxon>
        <taxon>Dikarya</taxon>
        <taxon>Ascomycota</taxon>
        <taxon>Pezizomycotina</taxon>
        <taxon>Pezizomycetes</taxon>
        <taxon>Pezizales</taxon>
        <taxon>Tuberaceae</taxon>
        <taxon>Tuber</taxon>
    </lineage>
</organism>
<comment type="caution">
    <text evidence="2">The sequence shown here is derived from an EMBL/GenBank/DDBJ whole genome shotgun (WGS) entry which is preliminary data.</text>
</comment>
<reference evidence="2 3" key="1">
    <citation type="submission" date="2017-04" db="EMBL/GenBank/DDBJ databases">
        <title>Draft genome sequence of Tuber borchii Vittad., a whitish edible truffle.</title>
        <authorList>
            <consortium name="DOE Joint Genome Institute"/>
            <person name="Murat C."/>
            <person name="Kuo A."/>
            <person name="Barry K.W."/>
            <person name="Clum A."/>
            <person name="Dockter R.B."/>
            <person name="Fauchery L."/>
            <person name="Iotti M."/>
            <person name="Kohler A."/>
            <person name="Labutti K."/>
            <person name="Lindquist E.A."/>
            <person name="Lipzen A."/>
            <person name="Ohm R.A."/>
            <person name="Wang M."/>
            <person name="Grigoriev I.V."/>
            <person name="Zambonelli A."/>
            <person name="Martin F.M."/>
        </authorList>
    </citation>
    <scope>NUCLEOTIDE SEQUENCE [LARGE SCALE GENOMIC DNA]</scope>
    <source>
        <strain evidence="2 3">Tbo3840</strain>
    </source>
</reference>
<feature type="region of interest" description="Disordered" evidence="1">
    <location>
        <begin position="1"/>
        <end position="102"/>
    </location>
</feature>
<evidence type="ECO:0000256" key="1">
    <source>
        <dbReference type="SAM" id="MobiDB-lite"/>
    </source>
</evidence>
<protein>
    <submittedName>
        <fullName evidence="2">Uncharacterized protein</fullName>
    </submittedName>
</protein>